<dbReference type="EMBL" id="JAGKHQ010000009">
    <property type="protein sequence ID" value="KAG7509086.1"/>
    <property type="molecule type" value="Genomic_DNA"/>
</dbReference>
<feature type="region of interest" description="Disordered" evidence="1">
    <location>
        <begin position="380"/>
        <end position="434"/>
    </location>
</feature>
<protein>
    <submittedName>
        <fullName evidence="2">Uncharacterized protein</fullName>
    </submittedName>
</protein>
<proteinExistence type="predicted"/>
<feature type="compositionally biased region" description="Polar residues" evidence="1">
    <location>
        <begin position="18"/>
        <end position="30"/>
    </location>
</feature>
<evidence type="ECO:0000313" key="2">
    <source>
        <dbReference type="EMBL" id="KAG7509086.1"/>
    </source>
</evidence>
<feature type="compositionally biased region" description="Basic and acidic residues" evidence="1">
    <location>
        <begin position="99"/>
        <end position="125"/>
    </location>
</feature>
<feature type="compositionally biased region" description="Basic and acidic residues" evidence="1">
    <location>
        <begin position="303"/>
        <end position="320"/>
    </location>
</feature>
<keyword evidence="3" id="KW-1185">Reference proteome</keyword>
<sequence>MGQKLEKPSEKDEESRNNSECSEQTGVTEQPETREQGESRDEDDDGRFGRISRISISGSPAGHTGELTVNPARTDNQTGQPIRPLCQPEHPLNTTDKWVGGDRESLSVTRTVEDSKTVLNRKEARQTSNKNRGSESKAAVFTWTTAMEGQGYGMKSETGCSKLGPDIKSRGLSGSFDPRNEEDFVVLERDETWTSFDGESNLSGNMITRKNLQSSAKGRVEEDTSAPYLPKPSRNTPQEKVYESKSRRLSDTLLVMPDTEETCAGSSPTACLQSERGQHLAEVTGSRCRLKGVVHVGAAHTEATGRGKAEREQVMKDQREGQVATHQSKQNNGTGGLESMRDTEGCFVTQEEEHGENLGFIAQNVDQSNQNRFAGAVSKRARAGIISSSGKKDDGQAFDSRTTNANPPRSERTQARDNPSLSMDVLSPGSEGYDGKMQKVISKTENEHVRLSAVITPPPQTHLLPKKDTKVTTQLDREQIVPEAVPTGDSKDEPMPKEKLRVKGPPPPVPKKPKNPFIKLKTAQLLSTDVQRRGRDHRSEEKVKRRHTFHFNKDLRCNTAKNQDMCMLWDDRGPYIPPTNTRRLSADLGPCQRLSLGRMDEQYGDMIDYDFCERMANLSPDEDMQDLDMLQRRIFFERRSRNKSSPPPVAKKAQNPSASTEALHITEVARDLEIQRLKSACLRKREICPEPPTEIISNNSHANYGKCRDVTDHRADRDSGSEVDSYKPVSKLIKEKNQMQRLQGRVKSEAVKPEVRAPEQGPSVKVSQMKTAFDVPKRSKERQAEVQPSPKKDIQRQGEEEEEENKNGRKRPIVLY</sequence>
<evidence type="ECO:0000313" key="3">
    <source>
        <dbReference type="Proteomes" id="UP000693946"/>
    </source>
</evidence>
<feature type="compositionally biased region" description="Basic and acidic residues" evidence="1">
    <location>
        <begin position="746"/>
        <end position="757"/>
    </location>
</feature>
<feature type="region of interest" description="Disordered" evidence="1">
    <location>
        <begin position="210"/>
        <end position="246"/>
    </location>
</feature>
<dbReference type="AlphaFoldDB" id="A0AAV6RZB0"/>
<evidence type="ECO:0000256" key="1">
    <source>
        <dbReference type="SAM" id="MobiDB-lite"/>
    </source>
</evidence>
<feature type="region of interest" description="Disordered" evidence="1">
    <location>
        <begin position="299"/>
        <end position="340"/>
    </location>
</feature>
<accession>A0AAV6RZB0</accession>
<organism evidence="2 3">
    <name type="scientific">Solea senegalensis</name>
    <name type="common">Senegalese sole</name>
    <dbReference type="NCBI Taxonomy" id="28829"/>
    <lineage>
        <taxon>Eukaryota</taxon>
        <taxon>Metazoa</taxon>
        <taxon>Chordata</taxon>
        <taxon>Craniata</taxon>
        <taxon>Vertebrata</taxon>
        <taxon>Euteleostomi</taxon>
        <taxon>Actinopterygii</taxon>
        <taxon>Neopterygii</taxon>
        <taxon>Teleostei</taxon>
        <taxon>Neoteleostei</taxon>
        <taxon>Acanthomorphata</taxon>
        <taxon>Carangaria</taxon>
        <taxon>Pleuronectiformes</taxon>
        <taxon>Pleuronectoidei</taxon>
        <taxon>Soleidae</taxon>
        <taxon>Solea</taxon>
    </lineage>
</organism>
<gene>
    <name evidence="2" type="ORF">JOB18_034447</name>
</gene>
<name>A0AAV6RZB0_SOLSE</name>
<feature type="compositionally biased region" description="Polar residues" evidence="1">
    <location>
        <begin position="71"/>
        <end position="80"/>
    </location>
</feature>
<feature type="region of interest" description="Disordered" evidence="1">
    <location>
        <begin position="738"/>
        <end position="816"/>
    </location>
</feature>
<feature type="region of interest" description="Disordered" evidence="1">
    <location>
        <begin position="485"/>
        <end position="515"/>
    </location>
</feature>
<feature type="region of interest" description="Disordered" evidence="1">
    <location>
        <begin position="1"/>
        <end position="137"/>
    </location>
</feature>
<feature type="compositionally biased region" description="Basic and acidic residues" evidence="1">
    <location>
        <begin position="489"/>
        <end position="501"/>
    </location>
</feature>
<feature type="compositionally biased region" description="Low complexity" evidence="1">
    <location>
        <begin position="49"/>
        <end position="59"/>
    </location>
</feature>
<dbReference type="Proteomes" id="UP000693946">
    <property type="component" value="Linkage Group LG17"/>
</dbReference>
<feature type="compositionally biased region" description="Basic and acidic residues" evidence="1">
    <location>
        <begin position="1"/>
        <end position="17"/>
    </location>
</feature>
<comment type="caution">
    <text evidence="2">The sequence shown here is derived from an EMBL/GenBank/DDBJ whole genome shotgun (WGS) entry which is preliminary data.</text>
</comment>
<feature type="compositionally biased region" description="Basic and acidic residues" evidence="1">
    <location>
        <begin position="775"/>
        <end position="798"/>
    </location>
</feature>
<reference evidence="2 3" key="1">
    <citation type="journal article" date="2021" name="Sci. Rep.">
        <title>Chromosome anchoring in Senegalese sole (Solea senegalensis) reveals sex-associated markers and genome rearrangements in flatfish.</title>
        <authorList>
            <person name="Guerrero-Cozar I."/>
            <person name="Gomez-Garrido J."/>
            <person name="Berbel C."/>
            <person name="Martinez-Blanch J.F."/>
            <person name="Alioto T."/>
            <person name="Claros M.G."/>
            <person name="Gagnaire P.A."/>
            <person name="Manchado M."/>
        </authorList>
    </citation>
    <scope>NUCLEOTIDE SEQUENCE [LARGE SCALE GENOMIC DNA]</scope>
    <source>
        <strain evidence="2">Sse05_10M</strain>
    </source>
</reference>
<feature type="region of interest" description="Disordered" evidence="1">
    <location>
        <begin position="638"/>
        <end position="661"/>
    </location>
</feature>